<dbReference type="SMART" id="SM00184">
    <property type="entry name" value="RING"/>
    <property type="match status" value="1"/>
</dbReference>
<dbReference type="GO" id="GO:0006513">
    <property type="term" value="P:protein monoubiquitination"/>
    <property type="evidence" value="ECO:0000318"/>
    <property type="project" value="GO_Central"/>
</dbReference>
<proteinExistence type="predicted"/>
<evidence type="ECO:0000256" key="5">
    <source>
        <dbReference type="ARBA" id="ARBA00022771"/>
    </source>
</evidence>
<protein>
    <recommendedName>
        <fullName evidence="10">E3 ubiquitin-protein ligase Topors</fullName>
        <ecNumber evidence="2">2.3.2.27</ecNumber>
    </recommendedName>
    <alternativeName>
        <fullName evidence="11">RING-type E3 ubiquitin transferase Topors</fullName>
    </alternativeName>
    <alternativeName>
        <fullName evidence="13">SUMO1-protein E3 ligase Topors</fullName>
    </alternativeName>
    <alternativeName>
        <fullName evidence="12">Topoisomerase I-binding RING finger protein</fullName>
    </alternativeName>
    <alternativeName>
        <fullName evidence="14">Topoisomerase I-binding arginine/serine-rich protein</fullName>
    </alternativeName>
</protein>
<dbReference type="STRING" id="7070.D6WRM0"/>
<dbReference type="eggNOG" id="KOG4430">
    <property type="taxonomic scope" value="Eukaryota"/>
</dbReference>
<dbReference type="Pfam" id="PF00097">
    <property type="entry name" value="zf-C3HC4"/>
    <property type="match status" value="1"/>
</dbReference>
<dbReference type="PROSITE" id="PS00518">
    <property type="entry name" value="ZF_RING_1"/>
    <property type="match status" value="1"/>
</dbReference>
<evidence type="ECO:0000313" key="19">
    <source>
        <dbReference type="Proteomes" id="UP000007266"/>
    </source>
</evidence>
<dbReference type="Proteomes" id="UP000007266">
    <property type="component" value="Linkage group 7"/>
</dbReference>
<feature type="region of interest" description="Disordered" evidence="16">
    <location>
        <begin position="417"/>
        <end position="551"/>
    </location>
</feature>
<dbReference type="PANTHER" id="PTHR46077:SF1">
    <property type="entry name" value="TOP1 BINDING ARGININE_SERINE RICH PROTEIN, E3 UBIQUITIN LIGASE"/>
    <property type="match status" value="1"/>
</dbReference>
<dbReference type="InterPro" id="IPR001841">
    <property type="entry name" value="Znf_RING"/>
</dbReference>
<evidence type="ECO:0000256" key="12">
    <source>
        <dbReference type="ARBA" id="ARBA00076940"/>
    </source>
</evidence>
<dbReference type="GO" id="GO:0005634">
    <property type="term" value="C:nucleus"/>
    <property type="evidence" value="ECO:0007669"/>
    <property type="project" value="UniProtKB-ARBA"/>
</dbReference>
<keyword evidence="7" id="KW-0862">Zinc</keyword>
<dbReference type="EMBL" id="KQ971354">
    <property type="protein sequence ID" value="EFA07670.2"/>
    <property type="molecule type" value="Genomic_DNA"/>
</dbReference>
<feature type="compositionally biased region" description="Basic residues" evidence="16">
    <location>
        <begin position="464"/>
        <end position="473"/>
    </location>
</feature>
<sequence>MADSKLASPRADTASPPPHCAICLGTCKNKCRANSCMHEFCYSCLLEWSRIKAECPLCKQEFKSILHNIKSLNEYDVHIVENITVENNRYLENASLIYLPPATPPVHQYHFRTTFTVDTNGEHAIQQMLLSHPLLTIGGFTPDRYTNHRRRRGDTSTSFRRSVYTDNLWVYAPPDITGRYRDVSPSYYRHNPAARTRLVPWLNRELNALLYENTQQVMHLVDIIMDHLLRHHICSYMFRSLLYDYLGNKTDHFIHEFYNFMRSPFDMVGYDRHVIYTERQHSSPFRFVDEIDVSDYDSDVILVSDTNNNQGAQAQDPVIIDLVETDSDEPIIVSEERNETRWCDEELNRQPILPLKLRIKNRHKSKEKKSKSKKRHRPPSTSPSTSSSTSSSEDSSSDTDCGYKRYHKRCLKKIKREKKKRKDSYYVERNNSDNEDDIPLANFTKKKKAKHSKHKSYTVVNSKKEKKHSHKHHELGSEACDSTQNPTVEVESQNGESLKSEDKHTDSTNSDESFYSEHKPYVKSKIRDLRNEDRHKAGPSSGRLRNTLKKETSTNLWYSRPCLYDSDSSDS</sequence>
<keyword evidence="9" id="KW-0804">Transcription</keyword>
<evidence type="ECO:0000256" key="13">
    <source>
        <dbReference type="ARBA" id="ARBA00079040"/>
    </source>
</evidence>
<dbReference type="Pfam" id="PF26084">
    <property type="entry name" value="PWI_Topors"/>
    <property type="match status" value="1"/>
</dbReference>
<dbReference type="SUPFAM" id="SSF57850">
    <property type="entry name" value="RING/U-box"/>
    <property type="match status" value="1"/>
</dbReference>
<dbReference type="Gene3D" id="3.30.40.10">
    <property type="entry name" value="Zinc/RING finger domain, C3HC4 (zinc finger)"/>
    <property type="match status" value="1"/>
</dbReference>
<dbReference type="InterPro" id="IPR018957">
    <property type="entry name" value="Znf_C3HC4_RING-type"/>
</dbReference>
<dbReference type="FunFam" id="3.30.40.10:FF:000136">
    <property type="entry name" value="E3 ubiquitin-protein ligase Topors"/>
    <property type="match status" value="1"/>
</dbReference>
<evidence type="ECO:0000313" key="18">
    <source>
        <dbReference type="EMBL" id="EFA07670.2"/>
    </source>
</evidence>
<reference evidence="18 19" key="2">
    <citation type="journal article" date="2010" name="Nucleic Acids Res.">
        <title>BeetleBase in 2010: revisions to provide comprehensive genomic information for Tribolium castaneum.</title>
        <authorList>
            <person name="Kim H.S."/>
            <person name="Murphy T."/>
            <person name="Xia J."/>
            <person name="Caragea D."/>
            <person name="Park Y."/>
            <person name="Beeman R.W."/>
            <person name="Lorenzen M.D."/>
            <person name="Butcher S."/>
            <person name="Manak J.R."/>
            <person name="Brown S.J."/>
        </authorList>
    </citation>
    <scope>GENOME REANNOTATION</scope>
    <source>
        <strain evidence="18 19">Georgia GA2</strain>
    </source>
</reference>
<dbReference type="InParanoid" id="D6WRM0"/>
<dbReference type="CDD" id="cd16574">
    <property type="entry name" value="RING-HC_Topors"/>
    <property type="match status" value="1"/>
</dbReference>
<keyword evidence="19" id="KW-1185">Reference proteome</keyword>
<keyword evidence="8" id="KW-0805">Transcription regulation</keyword>
<dbReference type="InterPro" id="IPR058746">
    <property type="entry name" value="Znf_RING-type_Topors"/>
</dbReference>
<evidence type="ECO:0000256" key="4">
    <source>
        <dbReference type="ARBA" id="ARBA00022723"/>
    </source>
</evidence>
<dbReference type="InterPro" id="IPR058745">
    <property type="entry name" value="PWI_Topors"/>
</dbReference>
<feature type="region of interest" description="Disordered" evidence="16">
    <location>
        <begin position="354"/>
        <end position="402"/>
    </location>
</feature>
<evidence type="ECO:0000256" key="1">
    <source>
        <dbReference type="ARBA" id="ARBA00000900"/>
    </source>
</evidence>
<evidence type="ECO:0000256" key="8">
    <source>
        <dbReference type="ARBA" id="ARBA00023015"/>
    </source>
</evidence>
<name>D6WRM0_TRICA</name>
<evidence type="ECO:0000256" key="6">
    <source>
        <dbReference type="ARBA" id="ARBA00022786"/>
    </source>
</evidence>
<keyword evidence="4" id="KW-0479">Metal-binding</keyword>
<dbReference type="PROSITE" id="PS50089">
    <property type="entry name" value="ZF_RING_2"/>
    <property type="match status" value="1"/>
</dbReference>
<evidence type="ECO:0000256" key="3">
    <source>
        <dbReference type="ARBA" id="ARBA00022679"/>
    </source>
</evidence>
<organism evidence="18 19">
    <name type="scientific">Tribolium castaneum</name>
    <name type="common">Red flour beetle</name>
    <dbReference type="NCBI Taxonomy" id="7070"/>
    <lineage>
        <taxon>Eukaryota</taxon>
        <taxon>Metazoa</taxon>
        <taxon>Ecdysozoa</taxon>
        <taxon>Arthropoda</taxon>
        <taxon>Hexapoda</taxon>
        <taxon>Insecta</taxon>
        <taxon>Pterygota</taxon>
        <taxon>Neoptera</taxon>
        <taxon>Endopterygota</taxon>
        <taxon>Coleoptera</taxon>
        <taxon>Polyphaga</taxon>
        <taxon>Cucujiformia</taxon>
        <taxon>Tenebrionidae</taxon>
        <taxon>Tenebrionidae incertae sedis</taxon>
        <taxon>Tribolium</taxon>
    </lineage>
</organism>
<dbReference type="InterPro" id="IPR017907">
    <property type="entry name" value="Znf_RING_CS"/>
</dbReference>
<feature type="compositionally biased region" description="Basic residues" evidence="16">
    <location>
        <begin position="357"/>
        <end position="378"/>
    </location>
</feature>
<dbReference type="PANTHER" id="PTHR46077">
    <property type="entry name" value="E3 UBIQUITIN-PROTEIN LIGASE TOPORS"/>
    <property type="match status" value="1"/>
</dbReference>
<feature type="compositionally biased region" description="Basic and acidic residues" evidence="16">
    <location>
        <begin position="423"/>
        <end position="432"/>
    </location>
</feature>
<comment type="catalytic activity">
    <reaction evidence="1">
        <text>S-ubiquitinyl-[E2 ubiquitin-conjugating enzyme]-L-cysteine + [acceptor protein]-L-lysine = [E2 ubiquitin-conjugating enzyme]-L-cysteine + N(6)-ubiquitinyl-[acceptor protein]-L-lysine.</text>
        <dbReference type="EC" id="2.3.2.27"/>
    </reaction>
</comment>
<dbReference type="HOGENOM" id="CLU_012046_1_0_1"/>
<dbReference type="GO" id="GO:0000209">
    <property type="term" value="P:protein polyubiquitination"/>
    <property type="evidence" value="ECO:0000318"/>
    <property type="project" value="GO_Central"/>
</dbReference>
<evidence type="ECO:0000256" key="16">
    <source>
        <dbReference type="SAM" id="MobiDB-lite"/>
    </source>
</evidence>
<feature type="domain" description="RING-type" evidence="17">
    <location>
        <begin position="20"/>
        <end position="59"/>
    </location>
</feature>
<dbReference type="GO" id="GO:0061630">
    <property type="term" value="F:ubiquitin protein ligase activity"/>
    <property type="evidence" value="ECO:0000318"/>
    <property type="project" value="GO_Central"/>
</dbReference>
<dbReference type="OrthoDB" id="365379at2759"/>
<evidence type="ECO:0000256" key="10">
    <source>
        <dbReference type="ARBA" id="ARBA00071236"/>
    </source>
</evidence>
<keyword evidence="6" id="KW-0833">Ubl conjugation pathway</keyword>
<feature type="compositionally biased region" description="Basic and acidic residues" evidence="16">
    <location>
        <begin position="515"/>
        <end position="536"/>
    </location>
</feature>
<feature type="compositionally biased region" description="Low complexity" evidence="16">
    <location>
        <begin position="382"/>
        <end position="400"/>
    </location>
</feature>
<feature type="compositionally biased region" description="Basic residues" evidence="16">
    <location>
        <begin position="444"/>
        <end position="456"/>
    </location>
</feature>
<accession>D6WRM0</accession>
<dbReference type="OMA" id="ANSCMHE"/>
<dbReference type="InterPro" id="IPR013083">
    <property type="entry name" value="Znf_RING/FYVE/PHD"/>
</dbReference>
<evidence type="ECO:0000256" key="15">
    <source>
        <dbReference type="PROSITE-ProRule" id="PRU00175"/>
    </source>
</evidence>
<dbReference type="EC" id="2.3.2.27" evidence="2"/>
<gene>
    <name evidence="18" type="primary">AUGUSTUS-3.0.2_30677</name>
    <name evidence="18" type="ORF">TcasGA2_TC030677</name>
</gene>
<dbReference type="AlphaFoldDB" id="D6WRM0"/>
<feature type="compositionally biased region" description="Polar residues" evidence="16">
    <location>
        <begin position="480"/>
        <end position="497"/>
    </location>
</feature>
<evidence type="ECO:0000259" key="17">
    <source>
        <dbReference type="PROSITE" id="PS50089"/>
    </source>
</evidence>
<keyword evidence="5 15" id="KW-0863">Zinc-finger</keyword>
<dbReference type="KEGG" id="tca:103313725"/>
<evidence type="ECO:0000256" key="2">
    <source>
        <dbReference type="ARBA" id="ARBA00012483"/>
    </source>
</evidence>
<evidence type="ECO:0000256" key="9">
    <source>
        <dbReference type="ARBA" id="ARBA00023163"/>
    </source>
</evidence>
<dbReference type="GO" id="GO:0008270">
    <property type="term" value="F:zinc ion binding"/>
    <property type="evidence" value="ECO:0007669"/>
    <property type="project" value="UniProtKB-KW"/>
</dbReference>
<evidence type="ECO:0000256" key="14">
    <source>
        <dbReference type="ARBA" id="ARBA00079184"/>
    </source>
</evidence>
<evidence type="ECO:0000256" key="11">
    <source>
        <dbReference type="ARBA" id="ARBA00076856"/>
    </source>
</evidence>
<keyword evidence="3" id="KW-0808">Transferase</keyword>
<reference evidence="18 19" key="1">
    <citation type="journal article" date="2008" name="Nature">
        <title>The genome of the model beetle and pest Tribolium castaneum.</title>
        <authorList>
            <consortium name="Tribolium Genome Sequencing Consortium"/>
            <person name="Richards S."/>
            <person name="Gibbs R.A."/>
            <person name="Weinstock G.M."/>
            <person name="Brown S.J."/>
            <person name="Denell R."/>
            <person name="Beeman R.W."/>
            <person name="Gibbs R."/>
            <person name="Beeman R.W."/>
            <person name="Brown S.J."/>
            <person name="Bucher G."/>
            <person name="Friedrich M."/>
            <person name="Grimmelikhuijzen C.J."/>
            <person name="Klingler M."/>
            <person name="Lorenzen M."/>
            <person name="Richards S."/>
            <person name="Roth S."/>
            <person name="Schroder R."/>
            <person name="Tautz D."/>
            <person name="Zdobnov E.M."/>
            <person name="Muzny D."/>
            <person name="Gibbs R.A."/>
            <person name="Weinstock G.M."/>
            <person name="Attaway T."/>
            <person name="Bell S."/>
            <person name="Buhay C.J."/>
            <person name="Chandrabose M.N."/>
            <person name="Chavez D."/>
            <person name="Clerk-Blankenburg K.P."/>
            <person name="Cree A."/>
            <person name="Dao M."/>
            <person name="Davis C."/>
            <person name="Chacko J."/>
            <person name="Dinh H."/>
            <person name="Dugan-Rocha S."/>
            <person name="Fowler G."/>
            <person name="Garner T.T."/>
            <person name="Garnes J."/>
            <person name="Gnirke A."/>
            <person name="Hawes A."/>
            <person name="Hernandez J."/>
            <person name="Hines S."/>
            <person name="Holder M."/>
            <person name="Hume J."/>
            <person name="Jhangiani S.N."/>
            <person name="Joshi V."/>
            <person name="Khan Z.M."/>
            <person name="Jackson L."/>
            <person name="Kovar C."/>
            <person name="Kowis A."/>
            <person name="Lee S."/>
            <person name="Lewis L.R."/>
            <person name="Margolis J."/>
            <person name="Morgan M."/>
            <person name="Nazareth L.V."/>
            <person name="Nguyen N."/>
            <person name="Okwuonu G."/>
            <person name="Parker D."/>
            <person name="Richards S."/>
            <person name="Ruiz S.J."/>
            <person name="Santibanez J."/>
            <person name="Savard J."/>
            <person name="Scherer S.E."/>
            <person name="Schneider B."/>
            <person name="Sodergren E."/>
            <person name="Tautz D."/>
            <person name="Vattahil S."/>
            <person name="Villasana D."/>
            <person name="White C.S."/>
            <person name="Wright R."/>
            <person name="Park Y."/>
            <person name="Beeman R.W."/>
            <person name="Lord J."/>
            <person name="Oppert B."/>
            <person name="Lorenzen M."/>
            <person name="Brown S."/>
            <person name="Wang L."/>
            <person name="Savard J."/>
            <person name="Tautz D."/>
            <person name="Richards S."/>
            <person name="Weinstock G."/>
            <person name="Gibbs R.A."/>
            <person name="Liu Y."/>
            <person name="Worley K."/>
            <person name="Weinstock G."/>
            <person name="Elsik C.G."/>
            <person name="Reese J.T."/>
            <person name="Elhaik E."/>
            <person name="Landan G."/>
            <person name="Graur D."/>
            <person name="Arensburger P."/>
            <person name="Atkinson P."/>
            <person name="Beeman R.W."/>
            <person name="Beidler J."/>
            <person name="Brown S.J."/>
            <person name="Demuth J.P."/>
            <person name="Drury D.W."/>
            <person name="Du Y.Z."/>
            <person name="Fujiwara H."/>
            <person name="Lorenzen M."/>
            <person name="Maselli V."/>
            <person name="Osanai M."/>
            <person name="Park Y."/>
            <person name="Robertson H.M."/>
            <person name="Tu Z."/>
            <person name="Wang J.J."/>
            <person name="Wang S."/>
            <person name="Richards S."/>
            <person name="Song H."/>
            <person name="Zhang L."/>
            <person name="Sodergren E."/>
            <person name="Werner D."/>
            <person name="Stanke M."/>
            <person name="Morgenstern B."/>
            <person name="Solovyev V."/>
            <person name="Kosarev P."/>
            <person name="Brown G."/>
            <person name="Chen H.C."/>
            <person name="Ermolaeva O."/>
            <person name="Hlavina W."/>
            <person name="Kapustin Y."/>
            <person name="Kiryutin B."/>
            <person name="Kitts P."/>
            <person name="Maglott D."/>
            <person name="Pruitt K."/>
            <person name="Sapojnikov V."/>
            <person name="Souvorov A."/>
            <person name="Mackey A.J."/>
            <person name="Waterhouse R.M."/>
            <person name="Wyder S."/>
            <person name="Zdobnov E.M."/>
            <person name="Zdobnov E.M."/>
            <person name="Wyder S."/>
            <person name="Kriventseva E.V."/>
            <person name="Kadowaki T."/>
            <person name="Bork P."/>
            <person name="Aranda M."/>
            <person name="Bao R."/>
            <person name="Beermann A."/>
            <person name="Berns N."/>
            <person name="Bolognesi R."/>
            <person name="Bonneton F."/>
            <person name="Bopp D."/>
            <person name="Brown S.J."/>
            <person name="Bucher G."/>
            <person name="Butts T."/>
            <person name="Chaumot A."/>
            <person name="Denell R.E."/>
            <person name="Ferrier D.E."/>
            <person name="Friedrich M."/>
            <person name="Gordon C.M."/>
            <person name="Jindra M."/>
            <person name="Klingler M."/>
            <person name="Lan Q."/>
            <person name="Lattorff H.M."/>
            <person name="Laudet V."/>
            <person name="von Levetsow C."/>
            <person name="Liu Z."/>
            <person name="Lutz R."/>
            <person name="Lynch J.A."/>
            <person name="da Fonseca R.N."/>
            <person name="Posnien N."/>
            <person name="Reuter R."/>
            <person name="Roth S."/>
            <person name="Savard J."/>
            <person name="Schinko J.B."/>
            <person name="Schmitt C."/>
            <person name="Schoppmeier M."/>
            <person name="Schroder R."/>
            <person name="Shippy T.D."/>
            <person name="Simonnet F."/>
            <person name="Marques-Souza H."/>
            <person name="Tautz D."/>
            <person name="Tomoyasu Y."/>
            <person name="Trauner J."/>
            <person name="Van der Zee M."/>
            <person name="Vervoort M."/>
            <person name="Wittkopp N."/>
            <person name="Wimmer E.A."/>
            <person name="Yang X."/>
            <person name="Jones A.K."/>
            <person name="Sattelle D.B."/>
            <person name="Ebert P.R."/>
            <person name="Nelson D."/>
            <person name="Scott J.G."/>
            <person name="Beeman R.W."/>
            <person name="Muthukrishnan S."/>
            <person name="Kramer K.J."/>
            <person name="Arakane Y."/>
            <person name="Beeman R.W."/>
            <person name="Zhu Q."/>
            <person name="Hogenkamp D."/>
            <person name="Dixit R."/>
            <person name="Oppert B."/>
            <person name="Jiang H."/>
            <person name="Zou Z."/>
            <person name="Marshall J."/>
            <person name="Elpidina E."/>
            <person name="Vinokurov K."/>
            <person name="Oppert C."/>
            <person name="Zou Z."/>
            <person name="Evans J."/>
            <person name="Lu Z."/>
            <person name="Zhao P."/>
            <person name="Sumathipala N."/>
            <person name="Altincicek B."/>
            <person name="Vilcinskas A."/>
            <person name="Williams M."/>
            <person name="Hultmark D."/>
            <person name="Hetru C."/>
            <person name="Jiang H."/>
            <person name="Grimmelikhuijzen C.J."/>
            <person name="Hauser F."/>
            <person name="Cazzamali G."/>
            <person name="Williamson M."/>
            <person name="Park Y."/>
            <person name="Li B."/>
            <person name="Tanaka Y."/>
            <person name="Predel R."/>
            <person name="Neupert S."/>
            <person name="Schachtner J."/>
            <person name="Verleyen P."/>
            <person name="Raible F."/>
            <person name="Bork P."/>
            <person name="Friedrich M."/>
            <person name="Walden K.K."/>
            <person name="Robertson H.M."/>
            <person name="Angeli S."/>
            <person name="Foret S."/>
            <person name="Bucher G."/>
            <person name="Schuetz S."/>
            <person name="Maleszka R."/>
            <person name="Wimmer E.A."/>
            <person name="Beeman R.W."/>
            <person name="Lorenzen M."/>
            <person name="Tomoyasu Y."/>
            <person name="Miller S.C."/>
            <person name="Grossmann D."/>
            <person name="Bucher G."/>
        </authorList>
    </citation>
    <scope>NUCLEOTIDE SEQUENCE [LARGE SCALE GENOMIC DNA]</scope>
    <source>
        <strain evidence="18 19">Georgia GA2</strain>
    </source>
</reference>
<evidence type="ECO:0000256" key="7">
    <source>
        <dbReference type="ARBA" id="ARBA00022833"/>
    </source>
</evidence>